<evidence type="ECO:0000256" key="8">
    <source>
        <dbReference type="ARBA" id="ARBA00022842"/>
    </source>
</evidence>
<comment type="caution">
    <text evidence="10">Lacks conserved residue(s) required for the propagation of feature annotation.</text>
</comment>
<reference evidence="15" key="1">
    <citation type="submission" date="2016-10" db="EMBL/GenBank/DDBJ databases">
        <authorList>
            <person name="Varghese N."/>
            <person name="Submissions S."/>
        </authorList>
    </citation>
    <scope>NUCLEOTIDE SEQUENCE [LARGE SCALE GENOMIC DNA]</scope>
    <source>
        <strain evidence="15">Z-7934</strain>
    </source>
</reference>
<proteinExistence type="inferred from homology"/>
<keyword evidence="7 10" id="KW-0067">ATP-binding</keyword>
<comment type="similarity">
    <text evidence="3 10 13">Belongs to the IPP transferase family.</text>
</comment>
<keyword evidence="4 10" id="KW-0808">Transferase</keyword>
<evidence type="ECO:0000256" key="4">
    <source>
        <dbReference type="ARBA" id="ARBA00022679"/>
    </source>
</evidence>
<gene>
    <name evidence="10" type="primary">miaA</name>
    <name evidence="14" type="ORF">SAMN05192551_101181</name>
</gene>
<evidence type="ECO:0000256" key="10">
    <source>
        <dbReference type="HAMAP-Rule" id="MF_00185"/>
    </source>
</evidence>
<keyword evidence="15" id="KW-1185">Reference proteome</keyword>
<dbReference type="GO" id="GO:0005524">
    <property type="term" value="F:ATP binding"/>
    <property type="evidence" value="ECO:0007669"/>
    <property type="project" value="UniProtKB-UniRule"/>
</dbReference>
<keyword evidence="8 10" id="KW-0460">Magnesium</keyword>
<keyword evidence="6 10" id="KW-0547">Nucleotide-binding</keyword>
<organism evidence="14 15">
    <name type="scientific">Tindallia magadiensis</name>
    <dbReference type="NCBI Taxonomy" id="69895"/>
    <lineage>
        <taxon>Bacteria</taxon>
        <taxon>Bacillati</taxon>
        <taxon>Bacillota</taxon>
        <taxon>Clostridia</taxon>
        <taxon>Peptostreptococcales</taxon>
        <taxon>Tindalliaceae</taxon>
        <taxon>Tindallia</taxon>
    </lineage>
</organism>
<dbReference type="Pfam" id="PF01715">
    <property type="entry name" value="IPPT"/>
    <property type="match status" value="1"/>
</dbReference>
<keyword evidence="5 10" id="KW-0819">tRNA processing</keyword>
<dbReference type="Proteomes" id="UP000199287">
    <property type="component" value="Unassembled WGS sequence"/>
</dbReference>
<dbReference type="GO" id="GO:0006400">
    <property type="term" value="P:tRNA modification"/>
    <property type="evidence" value="ECO:0007669"/>
    <property type="project" value="TreeGrafter"/>
</dbReference>
<feature type="region of interest" description="Interaction with substrate tRNA" evidence="10">
    <location>
        <begin position="39"/>
        <end position="42"/>
    </location>
</feature>
<evidence type="ECO:0000256" key="7">
    <source>
        <dbReference type="ARBA" id="ARBA00022840"/>
    </source>
</evidence>
<evidence type="ECO:0000313" key="14">
    <source>
        <dbReference type="EMBL" id="SFH48802.1"/>
    </source>
</evidence>
<evidence type="ECO:0000256" key="1">
    <source>
        <dbReference type="ARBA" id="ARBA00001946"/>
    </source>
</evidence>
<comment type="subunit">
    <text evidence="10">Monomer.</text>
</comment>
<evidence type="ECO:0000256" key="5">
    <source>
        <dbReference type="ARBA" id="ARBA00022694"/>
    </source>
</evidence>
<accession>A0A1I3AFC8</accession>
<feature type="binding site" evidence="10">
    <location>
        <begin position="16"/>
        <end position="21"/>
    </location>
    <ligand>
        <name>substrate</name>
    </ligand>
</feature>
<evidence type="ECO:0000256" key="11">
    <source>
        <dbReference type="RuleBase" id="RU003783"/>
    </source>
</evidence>
<evidence type="ECO:0000313" key="15">
    <source>
        <dbReference type="Proteomes" id="UP000199287"/>
    </source>
</evidence>
<dbReference type="InterPro" id="IPR039657">
    <property type="entry name" value="Dimethylallyltransferase"/>
</dbReference>
<evidence type="ECO:0000256" key="12">
    <source>
        <dbReference type="RuleBase" id="RU003784"/>
    </source>
</evidence>
<dbReference type="HAMAP" id="MF_00185">
    <property type="entry name" value="IPP_trans"/>
    <property type="match status" value="1"/>
</dbReference>
<dbReference type="GO" id="GO:0052381">
    <property type="term" value="F:tRNA dimethylallyltransferase activity"/>
    <property type="evidence" value="ECO:0007669"/>
    <property type="project" value="UniProtKB-UniRule"/>
</dbReference>
<evidence type="ECO:0000256" key="9">
    <source>
        <dbReference type="ARBA" id="ARBA00049563"/>
    </source>
</evidence>
<dbReference type="STRING" id="69895.SAMN05192551_101181"/>
<dbReference type="Gene3D" id="1.10.20.140">
    <property type="match status" value="1"/>
</dbReference>
<comment type="cofactor">
    <cofactor evidence="1 10">
        <name>Mg(2+)</name>
        <dbReference type="ChEBI" id="CHEBI:18420"/>
    </cofactor>
</comment>
<evidence type="ECO:0000256" key="3">
    <source>
        <dbReference type="ARBA" id="ARBA00005842"/>
    </source>
</evidence>
<sequence length="319" mass="36676">MTLVNKPIIPIIIGPTAIGKTHLAIQLALKNHGEIISADSMQIYKKMNIGTAKPTNDEKQGVPHHLIDLILPDQRYTVADFQEQALTKIDVLTAQKILPIIAGGTGLYIHSLLYDMDFSKKEVDQSLRNKLEAIYKEKGSEELFLRLKAINPEVALRIHPNNWKRIIRAIEVSTYSSQGIKDFSKDLVERKNYCFKVFGLYQDRKILYNSINNRVDDMLNNGLKEEVHELLKCGYNRNSPALKGVGYKELIAYFYGECSYEDAVELIKRNTRRFAKRQMTWFNRIPDVTWYSLNSSNPADKEKELEVINNRIVKELKGM</sequence>
<dbReference type="Gene3D" id="3.40.50.300">
    <property type="entry name" value="P-loop containing nucleotide triphosphate hydrolases"/>
    <property type="match status" value="1"/>
</dbReference>
<dbReference type="PANTHER" id="PTHR11088:SF60">
    <property type="entry name" value="TRNA DIMETHYLALLYLTRANSFERASE"/>
    <property type="match status" value="1"/>
</dbReference>
<feature type="site" description="Interaction with substrate tRNA" evidence="10">
    <location>
        <position position="128"/>
    </location>
</feature>
<dbReference type="PANTHER" id="PTHR11088">
    <property type="entry name" value="TRNA DIMETHYLALLYLTRANSFERASE"/>
    <property type="match status" value="1"/>
</dbReference>
<comment type="function">
    <text evidence="2 10 12">Catalyzes the transfer of a dimethylallyl group onto the adenine at position 37 in tRNAs that read codons beginning with uridine, leading to the formation of N6-(dimethylallyl)adenosine (i(6)A).</text>
</comment>
<dbReference type="EC" id="2.5.1.75" evidence="10"/>
<evidence type="ECO:0000256" key="13">
    <source>
        <dbReference type="RuleBase" id="RU003785"/>
    </source>
</evidence>
<dbReference type="InterPro" id="IPR027417">
    <property type="entry name" value="P-loop_NTPase"/>
</dbReference>
<evidence type="ECO:0000256" key="6">
    <source>
        <dbReference type="ARBA" id="ARBA00022741"/>
    </source>
</evidence>
<dbReference type="AlphaFoldDB" id="A0A1I3AFC8"/>
<dbReference type="RefSeq" id="WP_242939293.1">
    <property type="nucleotide sequence ID" value="NZ_FOQA01000001.1"/>
</dbReference>
<name>A0A1I3AFC8_9FIRM</name>
<dbReference type="InterPro" id="IPR018022">
    <property type="entry name" value="IPT"/>
</dbReference>
<dbReference type="EMBL" id="FOQA01000001">
    <property type="protein sequence ID" value="SFH48802.1"/>
    <property type="molecule type" value="Genomic_DNA"/>
</dbReference>
<feature type="binding site" evidence="10">
    <location>
        <begin position="14"/>
        <end position="21"/>
    </location>
    <ligand>
        <name>ATP</name>
        <dbReference type="ChEBI" id="CHEBI:30616"/>
    </ligand>
</feature>
<comment type="catalytic activity">
    <reaction evidence="9 10 11">
        <text>adenosine(37) in tRNA + dimethylallyl diphosphate = N(6)-dimethylallyladenosine(37) in tRNA + diphosphate</text>
        <dbReference type="Rhea" id="RHEA:26482"/>
        <dbReference type="Rhea" id="RHEA-COMP:10162"/>
        <dbReference type="Rhea" id="RHEA-COMP:10375"/>
        <dbReference type="ChEBI" id="CHEBI:33019"/>
        <dbReference type="ChEBI" id="CHEBI:57623"/>
        <dbReference type="ChEBI" id="CHEBI:74411"/>
        <dbReference type="ChEBI" id="CHEBI:74415"/>
        <dbReference type="EC" id="2.5.1.75"/>
    </reaction>
</comment>
<protein>
    <recommendedName>
        <fullName evidence="10">tRNA dimethylallyltransferase</fullName>
        <ecNumber evidence="10">2.5.1.75</ecNumber>
    </recommendedName>
    <alternativeName>
        <fullName evidence="10">Dimethylallyl diphosphate:tRNA dimethylallyltransferase</fullName>
        <shortName evidence="10">DMAPP:tRNA dimethylallyltransferase</shortName>
        <shortName evidence="10">DMATase</shortName>
    </alternativeName>
    <alternativeName>
        <fullName evidence="10">Isopentenyl-diphosphate:tRNA isopentenyltransferase</fullName>
        <shortName evidence="10">IPP transferase</shortName>
        <shortName evidence="10">IPPT</shortName>
        <shortName evidence="10">IPTase</shortName>
    </alternativeName>
</protein>
<feature type="site" description="Interaction with substrate tRNA" evidence="10">
    <location>
        <position position="105"/>
    </location>
</feature>
<dbReference type="SUPFAM" id="SSF52540">
    <property type="entry name" value="P-loop containing nucleoside triphosphate hydrolases"/>
    <property type="match status" value="1"/>
</dbReference>
<evidence type="ECO:0000256" key="2">
    <source>
        <dbReference type="ARBA" id="ARBA00003213"/>
    </source>
</evidence>
<dbReference type="NCBIfam" id="TIGR00174">
    <property type="entry name" value="miaA"/>
    <property type="match status" value="1"/>
</dbReference>